<name>A0ABX3FLL9_9VIBR</name>
<accession>A0ABX3FLL9</accession>
<dbReference type="InterPro" id="IPR036909">
    <property type="entry name" value="Cyt_c-like_dom_sf"/>
</dbReference>
<dbReference type="SUPFAM" id="SSF46626">
    <property type="entry name" value="Cytochrome c"/>
    <property type="match status" value="1"/>
</dbReference>
<proteinExistence type="predicted"/>
<protein>
    <recommendedName>
        <fullName evidence="6">Cytochrome c domain-containing protein</fullName>
    </recommendedName>
</protein>
<dbReference type="InterPro" id="IPR050597">
    <property type="entry name" value="Cytochrome_c_Oxidase_Subunit"/>
</dbReference>
<keyword evidence="8" id="KW-1185">Reference proteome</keyword>
<dbReference type="Gene3D" id="1.10.760.10">
    <property type="entry name" value="Cytochrome c-like domain"/>
    <property type="match status" value="1"/>
</dbReference>
<dbReference type="RefSeq" id="WP_075649224.1">
    <property type="nucleotide sequence ID" value="NZ_AP019657.1"/>
</dbReference>
<feature type="signal peptide" evidence="5">
    <location>
        <begin position="1"/>
        <end position="22"/>
    </location>
</feature>
<comment type="caution">
    <text evidence="7">The sequence shown here is derived from an EMBL/GenBank/DDBJ whole genome shotgun (WGS) entry which is preliminary data.</text>
</comment>
<dbReference type="EMBL" id="MJMI01000085">
    <property type="protein sequence ID" value="OLQ93722.1"/>
    <property type="molecule type" value="Genomic_DNA"/>
</dbReference>
<dbReference type="PANTHER" id="PTHR33751:SF1">
    <property type="entry name" value="CBB3-TYPE CYTOCHROME C OXIDASE SUBUNIT FIXP"/>
    <property type="match status" value="1"/>
</dbReference>
<dbReference type="PROSITE" id="PS51007">
    <property type="entry name" value="CYTC"/>
    <property type="match status" value="1"/>
</dbReference>
<dbReference type="PANTHER" id="PTHR33751">
    <property type="entry name" value="CBB3-TYPE CYTOCHROME C OXIDASE SUBUNIT FIXP"/>
    <property type="match status" value="1"/>
</dbReference>
<keyword evidence="5" id="KW-0732">Signal</keyword>
<reference evidence="7 8" key="1">
    <citation type="submission" date="2016-09" db="EMBL/GenBank/DDBJ databases">
        <title>Genomic Taxonomy of the Vibrionaceae.</title>
        <authorList>
            <person name="Gonzalez-Castillo A."/>
            <person name="Gomez-Gil B."/>
            <person name="Enciso-Ibarra K."/>
        </authorList>
    </citation>
    <scope>NUCLEOTIDE SEQUENCE [LARGE SCALE GENOMIC DNA]</scope>
    <source>
        <strain evidence="7 8">CAIM 1731</strain>
    </source>
</reference>
<sequence>MQKIATVLIAATLIILPSLVLANTNAPSAVENGQRNYQALCLACHGELGHGDGIAAQALNEQPSNIYQELSSWFESEAELIDAVLNGNEEMPAWGHELNEKQVKEIFAYIESINQAK</sequence>
<evidence type="ECO:0000256" key="5">
    <source>
        <dbReference type="SAM" id="SignalP"/>
    </source>
</evidence>
<feature type="domain" description="Cytochrome c" evidence="6">
    <location>
        <begin position="28"/>
        <end position="114"/>
    </location>
</feature>
<evidence type="ECO:0000256" key="2">
    <source>
        <dbReference type="ARBA" id="ARBA00022723"/>
    </source>
</evidence>
<keyword evidence="3 4" id="KW-0408">Iron</keyword>
<feature type="chain" id="PRO_5046915717" description="Cytochrome c domain-containing protein" evidence="5">
    <location>
        <begin position="23"/>
        <end position="117"/>
    </location>
</feature>
<evidence type="ECO:0000256" key="3">
    <source>
        <dbReference type="ARBA" id="ARBA00023004"/>
    </source>
</evidence>
<keyword evidence="1 4" id="KW-0349">Heme</keyword>
<dbReference type="InterPro" id="IPR009056">
    <property type="entry name" value="Cyt_c-like_dom"/>
</dbReference>
<evidence type="ECO:0000259" key="6">
    <source>
        <dbReference type="PROSITE" id="PS51007"/>
    </source>
</evidence>
<evidence type="ECO:0000256" key="1">
    <source>
        <dbReference type="ARBA" id="ARBA00022617"/>
    </source>
</evidence>
<evidence type="ECO:0000313" key="8">
    <source>
        <dbReference type="Proteomes" id="UP000186206"/>
    </source>
</evidence>
<organism evidence="7 8">
    <name type="scientific">Vibrio ponticus</name>
    <dbReference type="NCBI Taxonomy" id="265668"/>
    <lineage>
        <taxon>Bacteria</taxon>
        <taxon>Pseudomonadati</taxon>
        <taxon>Pseudomonadota</taxon>
        <taxon>Gammaproteobacteria</taxon>
        <taxon>Vibrionales</taxon>
        <taxon>Vibrionaceae</taxon>
        <taxon>Vibrio</taxon>
    </lineage>
</organism>
<gene>
    <name evidence="7" type="ORF">BIY21_11170</name>
</gene>
<evidence type="ECO:0000256" key="4">
    <source>
        <dbReference type="PROSITE-ProRule" id="PRU00433"/>
    </source>
</evidence>
<keyword evidence="2 4" id="KW-0479">Metal-binding</keyword>
<dbReference type="Pfam" id="PF13442">
    <property type="entry name" value="Cytochrome_CBB3"/>
    <property type="match status" value="1"/>
</dbReference>
<dbReference type="Proteomes" id="UP000186206">
    <property type="component" value="Unassembled WGS sequence"/>
</dbReference>
<evidence type="ECO:0000313" key="7">
    <source>
        <dbReference type="EMBL" id="OLQ93722.1"/>
    </source>
</evidence>